<dbReference type="RefSeq" id="WP_176065612.1">
    <property type="nucleotide sequence ID" value="NZ_BJTG01000005.1"/>
</dbReference>
<dbReference type="SMART" id="SM00091">
    <property type="entry name" value="PAS"/>
    <property type="match status" value="1"/>
</dbReference>
<dbReference type="InterPro" id="IPR000014">
    <property type="entry name" value="PAS"/>
</dbReference>
<evidence type="ECO:0000313" key="3">
    <source>
        <dbReference type="EMBL" id="GEJ57755.1"/>
    </source>
</evidence>
<keyword evidence="3" id="KW-0418">Kinase</keyword>
<name>A0A7I9VMX4_9BACT</name>
<dbReference type="CDD" id="cd00130">
    <property type="entry name" value="PAS"/>
    <property type="match status" value="1"/>
</dbReference>
<protein>
    <submittedName>
        <fullName evidence="3">Signal transduction histidine kinase</fullName>
    </submittedName>
</protein>
<evidence type="ECO:0000259" key="1">
    <source>
        <dbReference type="PROSITE" id="PS50112"/>
    </source>
</evidence>
<dbReference type="AlphaFoldDB" id="A0A7I9VMX4"/>
<dbReference type="GO" id="GO:0016301">
    <property type="term" value="F:kinase activity"/>
    <property type="evidence" value="ECO:0007669"/>
    <property type="project" value="UniProtKB-KW"/>
</dbReference>
<organism evidence="3 4">
    <name type="scientific">Anaeromyxobacter diazotrophicus</name>
    <dbReference type="NCBI Taxonomy" id="2590199"/>
    <lineage>
        <taxon>Bacteria</taxon>
        <taxon>Pseudomonadati</taxon>
        <taxon>Myxococcota</taxon>
        <taxon>Myxococcia</taxon>
        <taxon>Myxococcales</taxon>
        <taxon>Cystobacterineae</taxon>
        <taxon>Anaeromyxobacteraceae</taxon>
        <taxon>Anaeromyxobacter</taxon>
    </lineage>
</organism>
<dbReference type="NCBIfam" id="TIGR00229">
    <property type="entry name" value="sensory_box"/>
    <property type="match status" value="1"/>
</dbReference>
<dbReference type="InterPro" id="IPR013656">
    <property type="entry name" value="PAS_4"/>
</dbReference>
<dbReference type="SUPFAM" id="SSF55785">
    <property type="entry name" value="PYP-like sensor domain (PAS domain)"/>
    <property type="match status" value="1"/>
</dbReference>
<evidence type="ECO:0000259" key="2">
    <source>
        <dbReference type="PROSITE" id="PS50113"/>
    </source>
</evidence>
<dbReference type="InterPro" id="IPR000700">
    <property type="entry name" value="PAS-assoc_C"/>
</dbReference>
<sequence length="146" mass="16063">MTALPQDLPQRLLDGSPDAVLISDPAGVVRYWNAAAERIFGFSVGEALGASMDFIIPERLRGRHWGGWEAVMQSGVTRYGQGQLLAVPALHKDGRQLSIEFSIQLLKDAGGRIEWVIAVLRDVTERFAREKALRAQLRALEARVGA</sequence>
<proteinExistence type="predicted"/>
<dbReference type="InterPro" id="IPR035965">
    <property type="entry name" value="PAS-like_dom_sf"/>
</dbReference>
<feature type="domain" description="PAC" evidence="2">
    <location>
        <begin position="83"/>
        <end position="135"/>
    </location>
</feature>
<evidence type="ECO:0000313" key="4">
    <source>
        <dbReference type="Proteomes" id="UP000503640"/>
    </source>
</evidence>
<dbReference type="EMBL" id="BJTG01000005">
    <property type="protein sequence ID" value="GEJ57755.1"/>
    <property type="molecule type" value="Genomic_DNA"/>
</dbReference>
<comment type="caution">
    <text evidence="3">The sequence shown here is derived from an EMBL/GenBank/DDBJ whole genome shotgun (WGS) entry which is preliminary data.</text>
</comment>
<gene>
    <name evidence="3" type="ORF">AMYX_24960</name>
</gene>
<dbReference type="Gene3D" id="3.30.450.20">
    <property type="entry name" value="PAS domain"/>
    <property type="match status" value="1"/>
</dbReference>
<keyword evidence="4" id="KW-1185">Reference proteome</keyword>
<reference evidence="4" key="1">
    <citation type="journal article" date="2020" name="Appl. Environ. Microbiol.">
        <title>Diazotrophic Anaeromyxobacter Isolates from Soils.</title>
        <authorList>
            <person name="Masuda Y."/>
            <person name="Yamanaka H."/>
            <person name="Xu Z.X."/>
            <person name="Shiratori Y."/>
            <person name="Aono T."/>
            <person name="Amachi S."/>
            <person name="Senoo K."/>
            <person name="Itoh H."/>
        </authorList>
    </citation>
    <scope>NUCLEOTIDE SEQUENCE [LARGE SCALE GENOMIC DNA]</scope>
    <source>
        <strain evidence="4">R267</strain>
    </source>
</reference>
<accession>A0A7I9VMX4</accession>
<feature type="domain" description="PAS" evidence="1">
    <location>
        <begin position="5"/>
        <end position="58"/>
    </location>
</feature>
<dbReference type="Pfam" id="PF08448">
    <property type="entry name" value="PAS_4"/>
    <property type="match status" value="1"/>
</dbReference>
<dbReference type="Proteomes" id="UP000503640">
    <property type="component" value="Unassembled WGS sequence"/>
</dbReference>
<dbReference type="PROSITE" id="PS50112">
    <property type="entry name" value="PAS"/>
    <property type="match status" value="1"/>
</dbReference>
<dbReference type="PROSITE" id="PS50113">
    <property type="entry name" value="PAC"/>
    <property type="match status" value="1"/>
</dbReference>
<keyword evidence="3" id="KW-0808">Transferase</keyword>